<dbReference type="AlphaFoldDB" id="A0A6N2MDN6"/>
<keyword evidence="1" id="KW-0472">Membrane</keyword>
<proteinExistence type="predicted"/>
<feature type="transmembrane region" description="Helical" evidence="1">
    <location>
        <begin position="60"/>
        <end position="78"/>
    </location>
</feature>
<accession>A0A6N2MDN6</accession>
<evidence type="ECO:0000313" key="2">
    <source>
        <dbReference type="EMBL" id="VFU52312.1"/>
    </source>
</evidence>
<reference evidence="2" key="1">
    <citation type="submission" date="2019-03" db="EMBL/GenBank/DDBJ databases">
        <authorList>
            <person name="Mank J."/>
            <person name="Almeida P."/>
        </authorList>
    </citation>
    <scope>NUCLEOTIDE SEQUENCE</scope>
    <source>
        <strain evidence="2">78183</strain>
    </source>
</reference>
<gene>
    <name evidence="2" type="ORF">SVIM_LOCUS357815</name>
</gene>
<dbReference type="EMBL" id="CAADRP010001785">
    <property type="protein sequence ID" value="VFU52312.1"/>
    <property type="molecule type" value="Genomic_DNA"/>
</dbReference>
<keyword evidence="1" id="KW-1133">Transmembrane helix</keyword>
<sequence>MSGKATPCVVDKTIVKTKTRKVDRKHPNPNKWEILGILSKILEVEGVIKMMCCSDSDDSMLVGFVLALVLAMVLLTICHPPPARRVTQAQLLDLHIPELSRVKHMEIKAFSVLMAPFLQRFTLKAILLGTSAWELQPCDFRKACVYLLTIYTVPCWRIDISLETSILIVVFSILSWDFCKPLSFLFHDSILPERPSPCESLGQPGFYSLTWTHKSTQLSLTMGALHIVALASSFSQSRRNCVCQNKAFQDPSFHHHRQIQGNPSPQVFEPKPTSIRCERVLDKFYRMAPPNSKLYNLALPNATSWIRPRHAHLNPGNMTLKTQQSGMAQRKRGGSAVSLGKVTLHTTTFPPRSLLLFVVGGSWLNRRLDRVHVWWWFVSLYTHALLALINKCGLCKVEGQVSPGK</sequence>
<keyword evidence="1" id="KW-0812">Transmembrane</keyword>
<protein>
    <submittedName>
        <fullName evidence="2">Uncharacterized protein</fullName>
    </submittedName>
</protein>
<evidence type="ECO:0000256" key="1">
    <source>
        <dbReference type="SAM" id="Phobius"/>
    </source>
</evidence>
<name>A0A6N2MDN6_SALVM</name>
<organism evidence="2">
    <name type="scientific">Salix viminalis</name>
    <name type="common">Common osier</name>
    <name type="synonym">Basket willow</name>
    <dbReference type="NCBI Taxonomy" id="40686"/>
    <lineage>
        <taxon>Eukaryota</taxon>
        <taxon>Viridiplantae</taxon>
        <taxon>Streptophyta</taxon>
        <taxon>Embryophyta</taxon>
        <taxon>Tracheophyta</taxon>
        <taxon>Spermatophyta</taxon>
        <taxon>Magnoliopsida</taxon>
        <taxon>eudicotyledons</taxon>
        <taxon>Gunneridae</taxon>
        <taxon>Pentapetalae</taxon>
        <taxon>rosids</taxon>
        <taxon>fabids</taxon>
        <taxon>Malpighiales</taxon>
        <taxon>Salicaceae</taxon>
        <taxon>Saliceae</taxon>
        <taxon>Salix</taxon>
    </lineage>
</organism>